<organism evidence="1 2">
    <name type="scientific">Rangifer tarandus platyrhynchus</name>
    <name type="common">Svalbard reindeer</name>
    <dbReference type="NCBI Taxonomy" id="3082113"/>
    <lineage>
        <taxon>Eukaryota</taxon>
        <taxon>Metazoa</taxon>
        <taxon>Chordata</taxon>
        <taxon>Craniata</taxon>
        <taxon>Vertebrata</taxon>
        <taxon>Euteleostomi</taxon>
        <taxon>Mammalia</taxon>
        <taxon>Eutheria</taxon>
        <taxon>Laurasiatheria</taxon>
        <taxon>Artiodactyla</taxon>
        <taxon>Ruminantia</taxon>
        <taxon>Pecora</taxon>
        <taxon>Cervidae</taxon>
        <taxon>Odocoileinae</taxon>
        <taxon>Rangifer</taxon>
    </lineage>
</organism>
<proteinExistence type="predicted"/>
<evidence type="ECO:0000313" key="1">
    <source>
        <dbReference type="EMBL" id="CAN0382996.1"/>
    </source>
</evidence>
<accession>A0AC59ZDB0</accession>
<dbReference type="EMBL" id="OX596112">
    <property type="protein sequence ID" value="CAN0382996.1"/>
    <property type="molecule type" value="Genomic_DNA"/>
</dbReference>
<reference evidence="1" key="1">
    <citation type="submission" date="2023-05" db="EMBL/GenBank/DDBJ databases">
        <authorList>
            <consortium name="ELIXIR-Norway"/>
        </authorList>
    </citation>
    <scope>NUCLEOTIDE SEQUENCE</scope>
</reference>
<name>A0AC59ZDB0_RANTA</name>
<sequence>MFLVQKTEIRDHALPPAPNAPPSNQNGIRCKISSLNSCFRTQTGVLLSGSQGLRGQACPRLPLLSSHGPLASTWPSSAMWPASAPRQAPITKRPPGALLVPLLLQPRAAGSGEPAAHRARGPWSLPDGRAGGGEGLFPCSICSVKFVKCKESLNSCIFKRENLI</sequence>
<dbReference type="Proteomes" id="UP001162501">
    <property type="component" value="Chromosome 28"/>
</dbReference>
<gene>
    <name evidence="1" type="ORF">MRATA1EN22A_LOCUS17098</name>
</gene>
<evidence type="ECO:0000313" key="2">
    <source>
        <dbReference type="Proteomes" id="UP001162501"/>
    </source>
</evidence>
<reference evidence="1" key="2">
    <citation type="submission" date="2025-03" db="EMBL/GenBank/DDBJ databases">
        <authorList>
            <consortium name="ELIXIR-Norway"/>
            <consortium name="Elixir Norway"/>
        </authorList>
    </citation>
    <scope>NUCLEOTIDE SEQUENCE</scope>
</reference>
<protein>
    <submittedName>
        <fullName evidence="1">Uncharacterized protein</fullName>
    </submittedName>
</protein>